<evidence type="ECO:0008006" key="11">
    <source>
        <dbReference type="Google" id="ProtNLM"/>
    </source>
</evidence>
<keyword evidence="8" id="KW-0472">Membrane</keyword>
<keyword evidence="10" id="KW-1185">Reference proteome</keyword>
<keyword evidence="4" id="KW-0479">Metal-binding</keyword>
<dbReference type="InterPro" id="IPR002401">
    <property type="entry name" value="Cyt_P450_E_grp-I"/>
</dbReference>
<evidence type="ECO:0000256" key="2">
    <source>
        <dbReference type="ARBA" id="ARBA00010617"/>
    </source>
</evidence>
<proteinExistence type="inferred from homology"/>
<organism evidence="9 10">
    <name type="scientific">Stephania cephalantha</name>
    <dbReference type="NCBI Taxonomy" id="152367"/>
    <lineage>
        <taxon>Eukaryota</taxon>
        <taxon>Viridiplantae</taxon>
        <taxon>Streptophyta</taxon>
        <taxon>Embryophyta</taxon>
        <taxon>Tracheophyta</taxon>
        <taxon>Spermatophyta</taxon>
        <taxon>Magnoliopsida</taxon>
        <taxon>Ranunculales</taxon>
        <taxon>Menispermaceae</taxon>
        <taxon>Menispermoideae</taxon>
        <taxon>Cissampelideae</taxon>
        <taxon>Stephania</taxon>
    </lineage>
</organism>
<evidence type="ECO:0000313" key="10">
    <source>
        <dbReference type="Proteomes" id="UP001419268"/>
    </source>
</evidence>
<dbReference type="GO" id="GO:0016705">
    <property type="term" value="F:oxidoreductase activity, acting on paired donors, with incorporation or reduction of molecular oxygen"/>
    <property type="evidence" value="ECO:0007669"/>
    <property type="project" value="InterPro"/>
</dbReference>
<dbReference type="PANTHER" id="PTHR47955">
    <property type="entry name" value="CYTOCHROME P450 FAMILY 71 PROTEIN"/>
    <property type="match status" value="1"/>
</dbReference>
<evidence type="ECO:0000256" key="7">
    <source>
        <dbReference type="ARBA" id="ARBA00023033"/>
    </source>
</evidence>
<accession>A0AAP0JH99</accession>
<evidence type="ECO:0000256" key="3">
    <source>
        <dbReference type="ARBA" id="ARBA00022617"/>
    </source>
</evidence>
<keyword evidence="3" id="KW-0349">Heme</keyword>
<dbReference type="SUPFAM" id="SSF48264">
    <property type="entry name" value="Cytochrome P450"/>
    <property type="match status" value="1"/>
</dbReference>
<evidence type="ECO:0000256" key="1">
    <source>
        <dbReference type="ARBA" id="ARBA00001971"/>
    </source>
</evidence>
<keyword evidence="6" id="KW-0408">Iron</keyword>
<dbReference type="InterPro" id="IPR001128">
    <property type="entry name" value="Cyt_P450"/>
</dbReference>
<keyword evidence="8" id="KW-1133">Transmembrane helix</keyword>
<dbReference type="GO" id="GO:0005506">
    <property type="term" value="F:iron ion binding"/>
    <property type="evidence" value="ECO:0007669"/>
    <property type="project" value="InterPro"/>
</dbReference>
<dbReference type="Gene3D" id="1.10.630.10">
    <property type="entry name" value="Cytochrome P450"/>
    <property type="match status" value="1"/>
</dbReference>
<name>A0AAP0JH99_9MAGN</name>
<evidence type="ECO:0000313" key="9">
    <source>
        <dbReference type="EMBL" id="KAK9133610.1"/>
    </source>
</evidence>
<dbReference type="GO" id="GO:0020037">
    <property type="term" value="F:heme binding"/>
    <property type="evidence" value="ECO:0007669"/>
    <property type="project" value="InterPro"/>
</dbReference>
<evidence type="ECO:0000256" key="4">
    <source>
        <dbReference type="ARBA" id="ARBA00022723"/>
    </source>
</evidence>
<gene>
    <name evidence="9" type="ORF">Scep_013138</name>
</gene>
<evidence type="ECO:0000256" key="8">
    <source>
        <dbReference type="SAM" id="Phobius"/>
    </source>
</evidence>
<evidence type="ECO:0000256" key="6">
    <source>
        <dbReference type="ARBA" id="ARBA00023004"/>
    </source>
</evidence>
<comment type="cofactor">
    <cofactor evidence="1">
        <name>heme</name>
        <dbReference type="ChEBI" id="CHEBI:30413"/>
    </cofactor>
</comment>
<feature type="transmembrane region" description="Helical" evidence="8">
    <location>
        <begin position="6"/>
        <end position="28"/>
    </location>
</feature>
<protein>
    <recommendedName>
        <fullName evidence="11">Cytochrome P450</fullName>
    </recommendedName>
</protein>
<comment type="similarity">
    <text evidence="2">Belongs to the cytochrome P450 family.</text>
</comment>
<keyword evidence="8" id="KW-0812">Transmembrane</keyword>
<comment type="caution">
    <text evidence="9">The sequence shown here is derived from an EMBL/GenBank/DDBJ whole genome shotgun (WGS) entry which is preliminary data.</text>
</comment>
<keyword evidence="5" id="KW-0560">Oxidoreductase</keyword>
<dbReference type="AlphaFoldDB" id="A0AAP0JH99"/>
<dbReference type="GO" id="GO:0044550">
    <property type="term" value="P:secondary metabolite biosynthetic process"/>
    <property type="evidence" value="ECO:0007669"/>
    <property type="project" value="UniProtKB-ARBA"/>
</dbReference>
<sequence>MAISTLISQWLSQLSLVVVLAIPLLLLLKQRIFTTKPHLNHPPGPPKLPIIGNMHKLGHLPHRSLSNLCETFGHAMTLHLGRVPLLVVSTAETAREILKTQDLNFCTRPALFSLKRLSYNFLDVGFAPYSEYWREVRKIFVQELVRVKRVHSFGPVRAEEVANLVDSISKSCAYTMRPVDLTEELFSLTTRVICRIAFGKSYQGGEVDSGKFLEVVYEAMAILGSFSASDFYPSSSIAWVVDVITDLRGRLERCFCKFDMFYQQIIDEHLERAENKGEHDEQEEDIIDVLVGIMRDKSSTTIHITADHIKALLMNIFLAEGGFEYDSHGVGDDRVSEEA</sequence>
<dbReference type="Pfam" id="PF00067">
    <property type="entry name" value="p450"/>
    <property type="match status" value="1"/>
</dbReference>
<dbReference type="Proteomes" id="UP001419268">
    <property type="component" value="Unassembled WGS sequence"/>
</dbReference>
<dbReference type="PRINTS" id="PR00463">
    <property type="entry name" value="EP450I"/>
</dbReference>
<dbReference type="EMBL" id="JBBNAG010000005">
    <property type="protein sequence ID" value="KAK9133610.1"/>
    <property type="molecule type" value="Genomic_DNA"/>
</dbReference>
<evidence type="ECO:0000256" key="5">
    <source>
        <dbReference type="ARBA" id="ARBA00023002"/>
    </source>
</evidence>
<dbReference type="PANTHER" id="PTHR47955:SF19">
    <property type="entry name" value="CYTOCHROME P450 71A9-LIKE ISOFORM X1"/>
    <property type="match status" value="1"/>
</dbReference>
<dbReference type="GO" id="GO:0004497">
    <property type="term" value="F:monooxygenase activity"/>
    <property type="evidence" value="ECO:0007669"/>
    <property type="project" value="UniProtKB-KW"/>
</dbReference>
<dbReference type="InterPro" id="IPR036396">
    <property type="entry name" value="Cyt_P450_sf"/>
</dbReference>
<reference evidence="9 10" key="1">
    <citation type="submission" date="2024-01" db="EMBL/GenBank/DDBJ databases">
        <title>Genome assemblies of Stephania.</title>
        <authorList>
            <person name="Yang L."/>
        </authorList>
    </citation>
    <scope>NUCLEOTIDE SEQUENCE [LARGE SCALE GENOMIC DNA]</scope>
    <source>
        <strain evidence="9">JXDWG</strain>
        <tissue evidence="9">Leaf</tissue>
    </source>
</reference>
<keyword evidence="7" id="KW-0503">Monooxygenase</keyword>